<feature type="transmembrane region" description="Helical" evidence="1">
    <location>
        <begin position="137"/>
        <end position="155"/>
    </location>
</feature>
<dbReference type="EMBL" id="CP025938">
    <property type="protein sequence ID" value="AUS07036.1"/>
    <property type="molecule type" value="Genomic_DNA"/>
</dbReference>
<proteinExistence type="predicted"/>
<protein>
    <submittedName>
        <fullName evidence="2">Uncharacterized protein</fullName>
    </submittedName>
</protein>
<dbReference type="AlphaFoldDB" id="A0A2I7SMA7"/>
<accession>A0A2I7SMA7</accession>
<feature type="transmembrane region" description="Helical" evidence="1">
    <location>
        <begin position="112"/>
        <end position="131"/>
    </location>
</feature>
<feature type="transmembrane region" description="Helical" evidence="1">
    <location>
        <begin position="75"/>
        <end position="92"/>
    </location>
</feature>
<gene>
    <name evidence="2" type="ORF">C1A40_17000</name>
</gene>
<sequence>MIIMMTSFAHSDVFKISLILLLISSVLMVLVKKVRTIFSKNKLKALIYAVVLALLFALTGFLAYDKVLNNSPTQAFMAIELIFFILGIIHVFTMRNTFKAVIGQKLEFLNEFMLTLVFLGVALFVFIQVVSRFRPEFVSIYMTAGLVFITPFLVLKTFEYAMAIPVQVYKKWLFPIRQEIKEPTASELSNPLVISLEFKKKSGDKELSRFKVKAPEQMEFGKLFYFFVDDYNALHPERKIEITDNEGGASAWIFYFKPRWWRALRHIDANKTIEWNGIREENSIVVQRVEA</sequence>
<evidence type="ECO:0000313" key="3">
    <source>
        <dbReference type="Proteomes" id="UP000236592"/>
    </source>
</evidence>
<feature type="transmembrane region" description="Helical" evidence="1">
    <location>
        <begin position="43"/>
        <end position="63"/>
    </location>
</feature>
<feature type="transmembrane region" description="Helical" evidence="1">
    <location>
        <begin position="13"/>
        <end position="31"/>
    </location>
</feature>
<dbReference type="KEGG" id="taj:C1A40_17000"/>
<name>A0A2I7SMA7_9FLAO</name>
<keyword evidence="1" id="KW-0812">Transmembrane</keyword>
<keyword evidence="3" id="KW-1185">Reference proteome</keyword>
<dbReference type="InterPro" id="IPR035177">
    <property type="entry name" value="TssN"/>
</dbReference>
<keyword evidence="1" id="KW-1133">Transmembrane helix</keyword>
<dbReference type="Proteomes" id="UP000236592">
    <property type="component" value="Chromosome"/>
</dbReference>
<keyword evidence="1" id="KW-0472">Membrane</keyword>
<dbReference type="Pfam" id="PF17555">
    <property type="entry name" value="TssN"/>
    <property type="match status" value="1"/>
</dbReference>
<reference evidence="3" key="1">
    <citation type="submission" date="2018-01" db="EMBL/GenBank/DDBJ databases">
        <title>Complete genome of Tamlana sp. UJ94.</title>
        <authorList>
            <person name="Jung J."/>
            <person name="Chung D."/>
            <person name="Bae S.S."/>
            <person name="Baek K."/>
        </authorList>
    </citation>
    <scope>NUCLEOTIDE SEQUENCE [LARGE SCALE GENOMIC DNA]</scope>
    <source>
        <strain evidence="3">UJ94</strain>
    </source>
</reference>
<evidence type="ECO:0000313" key="2">
    <source>
        <dbReference type="EMBL" id="AUS07036.1"/>
    </source>
</evidence>
<evidence type="ECO:0000256" key="1">
    <source>
        <dbReference type="SAM" id="Phobius"/>
    </source>
</evidence>
<organism evidence="2 3">
    <name type="scientific">Pseudotamlana carrageenivorans</name>
    <dbReference type="NCBI Taxonomy" id="2069432"/>
    <lineage>
        <taxon>Bacteria</taxon>
        <taxon>Pseudomonadati</taxon>
        <taxon>Bacteroidota</taxon>
        <taxon>Flavobacteriia</taxon>
        <taxon>Flavobacteriales</taxon>
        <taxon>Flavobacteriaceae</taxon>
        <taxon>Pseudotamlana</taxon>
    </lineage>
</organism>